<keyword evidence="1" id="KW-0472">Membrane</keyword>
<comment type="caution">
    <text evidence="2">The sequence shown here is derived from an EMBL/GenBank/DDBJ whole genome shotgun (WGS) entry which is preliminary data.</text>
</comment>
<feature type="transmembrane region" description="Helical" evidence="1">
    <location>
        <begin position="16"/>
        <end position="41"/>
    </location>
</feature>
<keyword evidence="1" id="KW-0812">Transmembrane</keyword>
<dbReference type="InterPro" id="IPR045519">
    <property type="entry name" value="DUF6476"/>
</dbReference>
<evidence type="ECO:0000313" key="2">
    <source>
        <dbReference type="EMBL" id="MFC4670013.1"/>
    </source>
</evidence>
<dbReference type="RefSeq" id="WP_380718573.1">
    <property type="nucleotide sequence ID" value="NZ_JBHSGI010000024.1"/>
</dbReference>
<keyword evidence="3" id="KW-1185">Reference proteome</keyword>
<organism evidence="2 3">
    <name type="scientific">Seohaeicola nanhaiensis</name>
    <dbReference type="NCBI Taxonomy" id="1387282"/>
    <lineage>
        <taxon>Bacteria</taxon>
        <taxon>Pseudomonadati</taxon>
        <taxon>Pseudomonadota</taxon>
        <taxon>Alphaproteobacteria</taxon>
        <taxon>Rhodobacterales</taxon>
        <taxon>Roseobacteraceae</taxon>
        <taxon>Seohaeicola</taxon>
    </lineage>
</organism>
<proteinExistence type="predicted"/>
<dbReference type="Pfam" id="PF20082">
    <property type="entry name" value="DUF6476"/>
    <property type="match status" value="1"/>
</dbReference>
<dbReference type="Proteomes" id="UP001595973">
    <property type="component" value="Unassembled WGS sequence"/>
</dbReference>
<protein>
    <submittedName>
        <fullName evidence="2">DUF6476 family protein</fullName>
    </submittedName>
</protein>
<sequence length="99" mass="10689">MTDPLQPQPEPANLRFLRILVTVLTVVMIGGVLTIVALLVIRFSAVPPMVPDSVTLPDGVTAEAFTMAPDWYAVVTEGGRKILIFDRASGQLKQTVVVD</sequence>
<accession>A0ABV9KJ64</accession>
<evidence type="ECO:0000313" key="3">
    <source>
        <dbReference type="Proteomes" id="UP001595973"/>
    </source>
</evidence>
<keyword evidence="1" id="KW-1133">Transmembrane helix</keyword>
<gene>
    <name evidence="2" type="ORF">ACFO5X_15735</name>
</gene>
<dbReference type="EMBL" id="JBHSGI010000024">
    <property type="protein sequence ID" value="MFC4670013.1"/>
    <property type="molecule type" value="Genomic_DNA"/>
</dbReference>
<name>A0ABV9KJ64_9RHOB</name>
<reference evidence="3" key="1">
    <citation type="journal article" date="2019" name="Int. J. Syst. Evol. Microbiol.">
        <title>The Global Catalogue of Microorganisms (GCM) 10K type strain sequencing project: providing services to taxonomists for standard genome sequencing and annotation.</title>
        <authorList>
            <consortium name="The Broad Institute Genomics Platform"/>
            <consortium name="The Broad Institute Genome Sequencing Center for Infectious Disease"/>
            <person name="Wu L."/>
            <person name="Ma J."/>
        </authorList>
    </citation>
    <scope>NUCLEOTIDE SEQUENCE [LARGE SCALE GENOMIC DNA]</scope>
    <source>
        <strain evidence="3">CGMCC 4.7283</strain>
    </source>
</reference>
<evidence type="ECO:0000256" key="1">
    <source>
        <dbReference type="SAM" id="Phobius"/>
    </source>
</evidence>